<dbReference type="Proteomes" id="UP001590951">
    <property type="component" value="Unassembled WGS sequence"/>
</dbReference>
<dbReference type="EMBL" id="JBHFEH010000001">
    <property type="protein sequence ID" value="KAL2058976.1"/>
    <property type="molecule type" value="Genomic_DNA"/>
</dbReference>
<accession>A0ABR4BME7</accession>
<organism evidence="1 2">
    <name type="scientific">Lepraria finkii</name>
    <dbReference type="NCBI Taxonomy" id="1340010"/>
    <lineage>
        <taxon>Eukaryota</taxon>
        <taxon>Fungi</taxon>
        <taxon>Dikarya</taxon>
        <taxon>Ascomycota</taxon>
        <taxon>Pezizomycotina</taxon>
        <taxon>Lecanoromycetes</taxon>
        <taxon>OSLEUM clade</taxon>
        <taxon>Lecanoromycetidae</taxon>
        <taxon>Lecanorales</taxon>
        <taxon>Lecanorineae</taxon>
        <taxon>Stereocaulaceae</taxon>
        <taxon>Lepraria</taxon>
    </lineage>
</organism>
<comment type="caution">
    <text evidence="1">The sequence shown here is derived from an EMBL/GenBank/DDBJ whole genome shotgun (WGS) entry which is preliminary data.</text>
</comment>
<gene>
    <name evidence="1" type="ORF">ABVK25_000268</name>
</gene>
<reference evidence="1 2" key="1">
    <citation type="submission" date="2024-09" db="EMBL/GenBank/DDBJ databases">
        <title>Rethinking Asexuality: The Enigmatic Case of Functional Sexual Genes in Lepraria (Stereocaulaceae).</title>
        <authorList>
            <person name="Doellman M."/>
            <person name="Sun Y."/>
            <person name="Barcenas-Pena A."/>
            <person name="Lumbsch H.T."/>
            <person name="Grewe F."/>
        </authorList>
    </citation>
    <scope>NUCLEOTIDE SEQUENCE [LARGE SCALE GENOMIC DNA]</scope>
    <source>
        <strain evidence="1 2">Grewe 0041</strain>
    </source>
</reference>
<keyword evidence="2" id="KW-1185">Reference proteome</keyword>
<protein>
    <submittedName>
        <fullName evidence="1">Uncharacterized protein</fullName>
    </submittedName>
</protein>
<proteinExistence type="predicted"/>
<sequence>MNNWLRRRGLPPAALLQDFLNTLTVWEIEELDAVRSHIRAEVNAVQRNRIAGASSDDLTDQPLLLQKKIRDLDYWRSEPHLPTDHLLVVDLHHPHAIPHSAGLHILDRYPLLRKRPQYHRQLAIHAIKKSPER</sequence>
<name>A0ABR4BME7_9LECA</name>
<evidence type="ECO:0000313" key="1">
    <source>
        <dbReference type="EMBL" id="KAL2058976.1"/>
    </source>
</evidence>
<evidence type="ECO:0000313" key="2">
    <source>
        <dbReference type="Proteomes" id="UP001590951"/>
    </source>
</evidence>